<dbReference type="InterPro" id="IPR051217">
    <property type="entry name" value="Insect_Cuticle_Struc_Prot"/>
</dbReference>
<proteinExistence type="predicted"/>
<dbReference type="EMBL" id="OE179420">
    <property type="protein sequence ID" value="CAD7568755.1"/>
    <property type="molecule type" value="Genomic_DNA"/>
</dbReference>
<dbReference type="GO" id="GO:0031012">
    <property type="term" value="C:extracellular matrix"/>
    <property type="evidence" value="ECO:0007669"/>
    <property type="project" value="TreeGrafter"/>
</dbReference>
<evidence type="ECO:0000256" key="1">
    <source>
        <dbReference type="ARBA" id="ARBA00022460"/>
    </source>
</evidence>
<gene>
    <name evidence="4" type="ORF">TCMB3V08_LOCUS1510</name>
</gene>
<dbReference type="GO" id="GO:0042302">
    <property type="term" value="F:structural constituent of cuticle"/>
    <property type="evidence" value="ECO:0007669"/>
    <property type="project" value="UniProtKB-UniRule"/>
</dbReference>
<evidence type="ECO:0000256" key="3">
    <source>
        <dbReference type="SAM" id="MobiDB-lite"/>
    </source>
</evidence>
<sequence length="391" mass="43281">MLLLAAACVTSEPQSGPGNTYLPPDQTGYNYDRPTGPGLPTPTPSQPPISFQPPSNPSRPPTSYPSPPGTPSYPQPPPQQSPGFPTNVGRPSGPAPPPYGGEKPPPVHPTEVRTSISPSSAVELNTTSELANYSTEAGSNDRVVQADGTEPARNDTLHLMHVRDLTLSVRPSKSPRRRFGEPLEFPMALYWPRRLHDSNAPCFYPLQQPQGDYQGGDHHGGDHVHMPGMPYDFNYAVKDDYYGTDYSRNEVSDGDVVRGEYRVQLPDGRLQIVRYTADWKTGFHADVSYEGEAQYPQPSQGYNYQAPAAGGPAPTVYALHFSRRPPHSLSIPDMLALRRPQPRTMYVRVGKPDVLKVTSVRQWVTWWSRGKVSDFCAEDLGLNPRSWHRFI</sequence>
<feature type="region of interest" description="Disordered" evidence="3">
    <location>
        <begin position="1"/>
        <end position="119"/>
    </location>
</feature>
<dbReference type="Pfam" id="PF00379">
    <property type="entry name" value="Chitin_bind_4"/>
    <property type="match status" value="1"/>
</dbReference>
<accession>A0A7R9P3S6</accession>
<dbReference type="PROSITE" id="PS00233">
    <property type="entry name" value="CHIT_BIND_RR_1"/>
    <property type="match status" value="1"/>
</dbReference>
<dbReference type="AlphaFoldDB" id="A0A7R9P3S6"/>
<evidence type="ECO:0000313" key="4">
    <source>
        <dbReference type="EMBL" id="CAD7568755.1"/>
    </source>
</evidence>
<name>A0A7R9P3S6_TIMCA</name>
<reference evidence="4" key="1">
    <citation type="submission" date="2020-11" db="EMBL/GenBank/DDBJ databases">
        <authorList>
            <person name="Tran Van P."/>
        </authorList>
    </citation>
    <scope>NUCLEOTIDE SEQUENCE</scope>
</reference>
<evidence type="ECO:0000256" key="2">
    <source>
        <dbReference type="PROSITE-ProRule" id="PRU00497"/>
    </source>
</evidence>
<dbReference type="PROSITE" id="PS51155">
    <property type="entry name" value="CHIT_BIND_RR_2"/>
    <property type="match status" value="1"/>
</dbReference>
<dbReference type="PANTHER" id="PTHR12236:SF79">
    <property type="entry name" value="CUTICULAR PROTEIN 50CB-RELATED"/>
    <property type="match status" value="1"/>
</dbReference>
<feature type="compositionally biased region" description="Pro residues" evidence="3">
    <location>
        <begin position="37"/>
        <end position="80"/>
    </location>
</feature>
<dbReference type="InterPro" id="IPR000618">
    <property type="entry name" value="Insect_cuticle"/>
</dbReference>
<dbReference type="InterPro" id="IPR031311">
    <property type="entry name" value="CHIT_BIND_RR_consensus"/>
</dbReference>
<feature type="compositionally biased region" description="Pro residues" evidence="3">
    <location>
        <begin position="93"/>
        <end position="108"/>
    </location>
</feature>
<keyword evidence="1 2" id="KW-0193">Cuticle</keyword>
<dbReference type="GO" id="GO:0005615">
    <property type="term" value="C:extracellular space"/>
    <property type="evidence" value="ECO:0007669"/>
    <property type="project" value="TreeGrafter"/>
</dbReference>
<organism evidence="4">
    <name type="scientific">Timema californicum</name>
    <name type="common">California timema</name>
    <name type="synonym">Walking stick</name>
    <dbReference type="NCBI Taxonomy" id="61474"/>
    <lineage>
        <taxon>Eukaryota</taxon>
        <taxon>Metazoa</taxon>
        <taxon>Ecdysozoa</taxon>
        <taxon>Arthropoda</taxon>
        <taxon>Hexapoda</taxon>
        <taxon>Insecta</taxon>
        <taxon>Pterygota</taxon>
        <taxon>Neoptera</taxon>
        <taxon>Polyneoptera</taxon>
        <taxon>Phasmatodea</taxon>
        <taxon>Timematodea</taxon>
        <taxon>Timematoidea</taxon>
        <taxon>Timematidae</taxon>
        <taxon>Timema</taxon>
    </lineage>
</organism>
<protein>
    <submittedName>
        <fullName evidence="4">(California timema) hypothetical protein</fullName>
    </submittedName>
</protein>
<dbReference type="PANTHER" id="PTHR12236">
    <property type="entry name" value="STRUCTURAL CONTITUENT OF CUTICLE"/>
    <property type="match status" value="1"/>
</dbReference>